<sequence length="94" mass="10403">MTAPNGTAAPGWDTGYEELLRRVLPELDGITPDTDLLASGLDSLRIVELLVGLEDQYEVEIDDQVLTFETFATPGRLWSVVSDARRACARHEEN</sequence>
<organism evidence="4 5">
    <name type="scientific">Kitasatospora viridis</name>
    <dbReference type="NCBI Taxonomy" id="281105"/>
    <lineage>
        <taxon>Bacteria</taxon>
        <taxon>Bacillati</taxon>
        <taxon>Actinomycetota</taxon>
        <taxon>Actinomycetes</taxon>
        <taxon>Kitasatosporales</taxon>
        <taxon>Streptomycetaceae</taxon>
        <taxon>Kitasatospora</taxon>
    </lineage>
</organism>
<evidence type="ECO:0000313" key="5">
    <source>
        <dbReference type="Proteomes" id="UP000317940"/>
    </source>
</evidence>
<dbReference type="PROSITE" id="PS50075">
    <property type="entry name" value="CARRIER"/>
    <property type="match status" value="1"/>
</dbReference>
<dbReference type="SUPFAM" id="SSF47336">
    <property type="entry name" value="ACP-like"/>
    <property type="match status" value="1"/>
</dbReference>
<proteinExistence type="predicted"/>
<dbReference type="InterPro" id="IPR036736">
    <property type="entry name" value="ACP-like_sf"/>
</dbReference>
<gene>
    <name evidence="4" type="ORF">FHX73_112766</name>
</gene>
<dbReference type="RefSeq" id="WP_145905288.1">
    <property type="nucleotide sequence ID" value="NZ_BAAAMZ010000011.1"/>
</dbReference>
<dbReference type="Proteomes" id="UP000317940">
    <property type="component" value="Unassembled WGS sequence"/>
</dbReference>
<evidence type="ECO:0000256" key="1">
    <source>
        <dbReference type="ARBA" id="ARBA00022450"/>
    </source>
</evidence>
<evidence type="ECO:0000259" key="3">
    <source>
        <dbReference type="PROSITE" id="PS50075"/>
    </source>
</evidence>
<evidence type="ECO:0000313" key="4">
    <source>
        <dbReference type="EMBL" id="TWF98936.1"/>
    </source>
</evidence>
<dbReference type="EMBL" id="VIWT01000001">
    <property type="protein sequence ID" value="TWF98936.1"/>
    <property type="molecule type" value="Genomic_DNA"/>
</dbReference>
<keyword evidence="2" id="KW-0597">Phosphoprotein</keyword>
<evidence type="ECO:0000256" key="2">
    <source>
        <dbReference type="ARBA" id="ARBA00022553"/>
    </source>
</evidence>
<protein>
    <submittedName>
        <fullName evidence="4">Acyl carrier protein</fullName>
    </submittedName>
</protein>
<accession>A0A561UHU8</accession>
<dbReference type="Pfam" id="PF00550">
    <property type="entry name" value="PP-binding"/>
    <property type="match status" value="1"/>
</dbReference>
<comment type="caution">
    <text evidence="4">The sequence shown here is derived from an EMBL/GenBank/DDBJ whole genome shotgun (WGS) entry which is preliminary data.</text>
</comment>
<dbReference type="AlphaFoldDB" id="A0A561UHU8"/>
<dbReference type="PROSITE" id="PS00012">
    <property type="entry name" value="PHOSPHOPANTETHEINE"/>
    <property type="match status" value="1"/>
</dbReference>
<dbReference type="Gene3D" id="1.10.1200.10">
    <property type="entry name" value="ACP-like"/>
    <property type="match status" value="1"/>
</dbReference>
<name>A0A561UHU8_9ACTN</name>
<dbReference type="InterPro" id="IPR006162">
    <property type="entry name" value="Ppantetheine_attach_site"/>
</dbReference>
<dbReference type="InterPro" id="IPR009081">
    <property type="entry name" value="PP-bd_ACP"/>
</dbReference>
<keyword evidence="1" id="KW-0596">Phosphopantetheine</keyword>
<dbReference type="OrthoDB" id="2665189at2"/>
<feature type="domain" description="Carrier" evidence="3">
    <location>
        <begin position="7"/>
        <end position="85"/>
    </location>
</feature>
<keyword evidence="5" id="KW-1185">Reference proteome</keyword>
<reference evidence="4 5" key="1">
    <citation type="submission" date="2019-06" db="EMBL/GenBank/DDBJ databases">
        <title>Sequencing the genomes of 1000 actinobacteria strains.</title>
        <authorList>
            <person name="Klenk H.-P."/>
        </authorList>
    </citation>
    <scope>NUCLEOTIDE SEQUENCE [LARGE SCALE GENOMIC DNA]</scope>
    <source>
        <strain evidence="4 5">DSM 44826</strain>
    </source>
</reference>